<dbReference type="Gene3D" id="1.20.120.1810">
    <property type="match status" value="1"/>
</dbReference>
<dbReference type="InterPro" id="IPR014322">
    <property type="entry name" value="RNA_pol_sigma-B/F/G"/>
</dbReference>
<accession>A0ABN2Q1T6</accession>
<reference evidence="9 10" key="1">
    <citation type="journal article" date="2019" name="Int. J. Syst. Evol. Microbiol.">
        <title>The Global Catalogue of Microorganisms (GCM) 10K type strain sequencing project: providing services to taxonomists for standard genome sequencing and annotation.</title>
        <authorList>
            <consortium name="The Broad Institute Genomics Platform"/>
            <consortium name="The Broad Institute Genome Sequencing Center for Infectious Disease"/>
            <person name="Wu L."/>
            <person name="Ma J."/>
        </authorList>
    </citation>
    <scope>NUCLEOTIDE SEQUENCE [LARGE SCALE GENOMIC DNA]</scope>
    <source>
        <strain evidence="9 10">JCM 14545</strain>
    </source>
</reference>
<dbReference type="PRINTS" id="PR00046">
    <property type="entry name" value="SIGMA70FCT"/>
</dbReference>
<dbReference type="InterPro" id="IPR013325">
    <property type="entry name" value="RNA_pol_sigma_r2"/>
</dbReference>
<evidence type="ECO:0000313" key="10">
    <source>
        <dbReference type="Proteomes" id="UP001501116"/>
    </source>
</evidence>
<name>A0ABN2Q1T6_9PSEU</name>
<gene>
    <name evidence="9" type="ORF">GCM10009754_05900</name>
</gene>
<dbReference type="Pfam" id="PF04545">
    <property type="entry name" value="Sigma70_r4"/>
    <property type="match status" value="1"/>
</dbReference>
<dbReference type="Pfam" id="PF04539">
    <property type="entry name" value="Sigma70_r3"/>
    <property type="match status" value="1"/>
</dbReference>
<dbReference type="InterPro" id="IPR007627">
    <property type="entry name" value="RNA_pol_sigma70_r2"/>
</dbReference>
<dbReference type="InterPro" id="IPR014284">
    <property type="entry name" value="RNA_pol_sigma-70_dom"/>
</dbReference>
<dbReference type="SUPFAM" id="SSF88946">
    <property type="entry name" value="Sigma2 domain of RNA polymerase sigma factors"/>
    <property type="match status" value="1"/>
</dbReference>
<dbReference type="InterPro" id="IPR000943">
    <property type="entry name" value="RNA_pol_sigma70"/>
</dbReference>
<dbReference type="CDD" id="cd06171">
    <property type="entry name" value="Sigma70_r4"/>
    <property type="match status" value="1"/>
</dbReference>
<keyword evidence="3" id="KW-0238">DNA-binding</keyword>
<dbReference type="NCBIfam" id="TIGR02980">
    <property type="entry name" value="SigBFG"/>
    <property type="match status" value="1"/>
</dbReference>
<evidence type="ECO:0000256" key="3">
    <source>
        <dbReference type="ARBA" id="ARBA00023125"/>
    </source>
</evidence>
<organism evidence="9 10">
    <name type="scientific">Amycolatopsis minnesotensis</name>
    <dbReference type="NCBI Taxonomy" id="337894"/>
    <lineage>
        <taxon>Bacteria</taxon>
        <taxon>Bacillati</taxon>
        <taxon>Actinomycetota</taxon>
        <taxon>Actinomycetes</taxon>
        <taxon>Pseudonocardiales</taxon>
        <taxon>Pseudonocardiaceae</taxon>
        <taxon>Amycolatopsis</taxon>
    </lineage>
</organism>
<keyword evidence="2" id="KW-0731">Sigma factor</keyword>
<comment type="caution">
    <text evidence="9">The sequence shown here is derived from an EMBL/GenBank/DDBJ whole genome shotgun (WGS) entry which is preliminary data.</text>
</comment>
<dbReference type="PANTHER" id="PTHR30385">
    <property type="entry name" value="SIGMA FACTOR F FLAGELLAR"/>
    <property type="match status" value="1"/>
</dbReference>
<keyword evidence="10" id="KW-1185">Reference proteome</keyword>
<dbReference type="RefSeq" id="WP_425546366.1">
    <property type="nucleotide sequence ID" value="NZ_BAAANN010000002.1"/>
</dbReference>
<dbReference type="SUPFAM" id="SSF88659">
    <property type="entry name" value="Sigma3 and sigma4 domains of RNA polymerase sigma factors"/>
    <property type="match status" value="2"/>
</dbReference>
<dbReference type="InterPro" id="IPR007630">
    <property type="entry name" value="RNA_pol_sigma70_r4"/>
</dbReference>
<dbReference type="InterPro" id="IPR036388">
    <property type="entry name" value="WH-like_DNA-bd_sf"/>
</dbReference>
<sequence length="262" mass="29119">MTRENTGSPAGRHGPENEGGALFTEFAALGEDDPKRGELRERLVRDHLDLVRNLARKFRNSDEPLEDLVQVATVGLINAVDRFDPEYGSDFVAFAVPTITGELRRHFRDTSWSVRVPRRLKELNSSIAAARDELTTRLSRAPKPSEIAEHLGISREEVHEGLVAGQGRYGASLDSMVEDSTPDRFGTPDENLDQAELRELLRPVVATLPDRERKIVLLRFGLGLSQSDIARRVGVSQMQVSRLLASTLKKLREGIGEIPPLP</sequence>
<evidence type="ECO:0000256" key="4">
    <source>
        <dbReference type="ARBA" id="ARBA00023163"/>
    </source>
</evidence>
<dbReference type="EMBL" id="BAAANN010000002">
    <property type="protein sequence ID" value="GAA1941393.1"/>
    <property type="molecule type" value="Genomic_DNA"/>
</dbReference>
<keyword evidence="1" id="KW-0805">Transcription regulation</keyword>
<evidence type="ECO:0000313" key="9">
    <source>
        <dbReference type="EMBL" id="GAA1941393.1"/>
    </source>
</evidence>
<protein>
    <submittedName>
        <fullName evidence="9">SigB/SigF/SigG family RNA polymerase sigma factor</fullName>
    </submittedName>
</protein>
<feature type="domain" description="RNA polymerase sigma-70 region 4" evidence="8">
    <location>
        <begin position="206"/>
        <end position="253"/>
    </location>
</feature>
<proteinExistence type="predicted"/>
<dbReference type="Gene3D" id="1.10.10.10">
    <property type="entry name" value="Winged helix-like DNA-binding domain superfamily/Winged helix DNA-binding domain"/>
    <property type="match status" value="2"/>
</dbReference>
<feature type="region of interest" description="Disordered" evidence="5">
    <location>
        <begin position="1"/>
        <end position="22"/>
    </location>
</feature>
<dbReference type="InterPro" id="IPR013324">
    <property type="entry name" value="RNA_pol_sigma_r3/r4-like"/>
</dbReference>
<evidence type="ECO:0000259" key="7">
    <source>
        <dbReference type="Pfam" id="PF04542"/>
    </source>
</evidence>
<dbReference type="Proteomes" id="UP001501116">
    <property type="component" value="Unassembled WGS sequence"/>
</dbReference>
<feature type="domain" description="RNA polymerase sigma-70 region 2" evidence="7">
    <location>
        <begin position="43"/>
        <end position="112"/>
    </location>
</feature>
<keyword evidence="4" id="KW-0804">Transcription</keyword>
<dbReference type="Pfam" id="PF04542">
    <property type="entry name" value="Sigma70_r2"/>
    <property type="match status" value="1"/>
</dbReference>
<evidence type="ECO:0000256" key="1">
    <source>
        <dbReference type="ARBA" id="ARBA00023015"/>
    </source>
</evidence>
<evidence type="ECO:0000256" key="2">
    <source>
        <dbReference type="ARBA" id="ARBA00023082"/>
    </source>
</evidence>
<evidence type="ECO:0000256" key="5">
    <source>
        <dbReference type="SAM" id="MobiDB-lite"/>
    </source>
</evidence>
<feature type="domain" description="RNA polymerase sigma-70 region 3" evidence="6">
    <location>
        <begin position="123"/>
        <end position="186"/>
    </location>
</feature>
<evidence type="ECO:0000259" key="8">
    <source>
        <dbReference type="Pfam" id="PF04545"/>
    </source>
</evidence>
<dbReference type="PANTHER" id="PTHR30385:SF4">
    <property type="entry name" value="RNA POLYMERASE SIGMA-E FACTOR"/>
    <property type="match status" value="1"/>
</dbReference>
<dbReference type="NCBIfam" id="TIGR02937">
    <property type="entry name" value="sigma70-ECF"/>
    <property type="match status" value="1"/>
</dbReference>
<dbReference type="InterPro" id="IPR007624">
    <property type="entry name" value="RNA_pol_sigma70_r3"/>
</dbReference>
<evidence type="ECO:0000259" key="6">
    <source>
        <dbReference type="Pfam" id="PF04539"/>
    </source>
</evidence>